<dbReference type="RefSeq" id="WP_069320522.1">
    <property type="nucleotide sequence ID" value="NZ_MDDS01000024.1"/>
</dbReference>
<dbReference type="InterPro" id="IPR019052">
    <property type="entry name" value="DUF2383"/>
</dbReference>
<dbReference type="InterPro" id="IPR016920">
    <property type="entry name" value="UCP029477"/>
</dbReference>
<evidence type="ECO:0000259" key="1">
    <source>
        <dbReference type="Pfam" id="PF09537"/>
    </source>
</evidence>
<reference evidence="2 3" key="1">
    <citation type="submission" date="2016-08" db="EMBL/GenBank/DDBJ databases">
        <title>Draft genome of the agarase producing Sphingomonas sp. MCT13.</title>
        <authorList>
            <person name="D'Andrea M.M."/>
            <person name="Rossolini G.M."/>
            <person name="Thaller M.C."/>
        </authorList>
    </citation>
    <scope>NUCLEOTIDE SEQUENCE [LARGE SCALE GENOMIC DNA]</scope>
    <source>
        <strain evidence="2 3">MCT13</strain>
    </source>
</reference>
<dbReference type="PIRSF" id="PIRSF029477">
    <property type="entry name" value="UCP029477"/>
    <property type="match status" value="1"/>
</dbReference>
<dbReference type="Proteomes" id="UP000094487">
    <property type="component" value="Unassembled WGS sequence"/>
</dbReference>
<keyword evidence="3" id="KW-1185">Reference proteome</keyword>
<protein>
    <recommendedName>
        <fullName evidence="1">DUF2383 domain-containing protein</fullName>
    </recommendedName>
</protein>
<dbReference type="Pfam" id="PF09537">
    <property type="entry name" value="DUF2383"/>
    <property type="match status" value="1"/>
</dbReference>
<dbReference type="InterPro" id="IPR011971">
    <property type="entry name" value="CHP02284"/>
</dbReference>
<feature type="domain" description="DUF2383" evidence="1">
    <location>
        <begin position="10"/>
        <end position="116"/>
    </location>
</feature>
<evidence type="ECO:0000313" key="2">
    <source>
        <dbReference type="EMBL" id="ODP37801.1"/>
    </source>
</evidence>
<sequence>MFENENGSLTVLKTLTDTLADSVNGYRDAAQHVEAAEFRQLFTQLGDDRNQALSDLKAEVARLGGSVDSDGSTLGYLHQRWLDFKASVTGRDDKAIIDEVERGEDYLKDKFETALNADSLDPATRAPIERAYASVRQGHDRVRDLKHSLEGQSVGG</sequence>
<dbReference type="InterPro" id="IPR012347">
    <property type="entry name" value="Ferritin-like"/>
</dbReference>
<dbReference type="STRING" id="1888892.BFL28_02210"/>
<proteinExistence type="predicted"/>
<evidence type="ECO:0000313" key="3">
    <source>
        <dbReference type="Proteomes" id="UP000094487"/>
    </source>
</evidence>
<dbReference type="NCBIfam" id="TIGR02284">
    <property type="entry name" value="PA2169 family four-helix-bundle protein"/>
    <property type="match status" value="1"/>
</dbReference>
<dbReference type="Gene3D" id="1.20.1260.10">
    <property type="match status" value="1"/>
</dbReference>
<comment type="caution">
    <text evidence="2">The sequence shown here is derived from an EMBL/GenBank/DDBJ whole genome shotgun (WGS) entry which is preliminary data.</text>
</comment>
<dbReference type="OrthoDB" id="7265085at2"/>
<dbReference type="AlphaFoldDB" id="A0A1E3LVI9"/>
<gene>
    <name evidence="2" type="ORF">BFL28_02210</name>
</gene>
<organism evidence="2 3">
    <name type="scientific">Sphingomonas turrisvirgatae</name>
    <dbReference type="NCBI Taxonomy" id="1888892"/>
    <lineage>
        <taxon>Bacteria</taxon>
        <taxon>Pseudomonadati</taxon>
        <taxon>Pseudomonadota</taxon>
        <taxon>Alphaproteobacteria</taxon>
        <taxon>Sphingomonadales</taxon>
        <taxon>Sphingomonadaceae</taxon>
        <taxon>Sphingomonas</taxon>
    </lineage>
</organism>
<accession>A0A1E3LVI9</accession>
<name>A0A1E3LVI9_9SPHN</name>
<dbReference type="EMBL" id="MDDS01000024">
    <property type="protein sequence ID" value="ODP37801.1"/>
    <property type="molecule type" value="Genomic_DNA"/>
</dbReference>